<feature type="transmembrane region" description="Helical" evidence="1">
    <location>
        <begin position="61"/>
        <end position="79"/>
    </location>
</feature>
<keyword evidence="3" id="KW-1185">Reference proteome</keyword>
<name>A0A395HLZ3_ASPHC</name>
<accession>A0A395HLZ3</accession>
<feature type="transmembrane region" description="Helical" evidence="1">
    <location>
        <begin position="33"/>
        <end position="55"/>
    </location>
</feature>
<evidence type="ECO:0000313" key="2">
    <source>
        <dbReference type="EMBL" id="RAL08951.1"/>
    </source>
</evidence>
<sequence>MFHDLSSRPFPGRFNEPSSTYVMDATMKPLQMLLLIHISARSITIMIVSVLGYRTVSQDQLSLFLFPLFLFVGFTLAMFDIDFRRDCQFYEYTSHLIVQ</sequence>
<dbReference type="EMBL" id="KZ824308">
    <property type="protein sequence ID" value="RAL08951.1"/>
    <property type="molecule type" value="Genomic_DNA"/>
</dbReference>
<evidence type="ECO:0000313" key="3">
    <source>
        <dbReference type="Proteomes" id="UP000248961"/>
    </source>
</evidence>
<organism evidence="2 3">
    <name type="scientific">Aspergillus homomorphus (strain CBS 101889)</name>
    <dbReference type="NCBI Taxonomy" id="1450537"/>
    <lineage>
        <taxon>Eukaryota</taxon>
        <taxon>Fungi</taxon>
        <taxon>Dikarya</taxon>
        <taxon>Ascomycota</taxon>
        <taxon>Pezizomycotina</taxon>
        <taxon>Eurotiomycetes</taxon>
        <taxon>Eurotiomycetidae</taxon>
        <taxon>Eurotiales</taxon>
        <taxon>Aspergillaceae</taxon>
        <taxon>Aspergillus</taxon>
        <taxon>Aspergillus subgen. Circumdati</taxon>
    </lineage>
</organism>
<protein>
    <submittedName>
        <fullName evidence="2">Uncharacterized protein</fullName>
    </submittedName>
</protein>
<keyword evidence="1" id="KW-0472">Membrane</keyword>
<dbReference type="AlphaFoldDB" id="A0A395HLZ3"/>
<evidence type="ECO:0000256" key="1">
    <source>
        <dbReference type="SAM" id="Phobius"/>
    </source>
</evidence>
<dbReference type="Proteomes" id="UP000248961">
    <property type="component" value="Unassembled WGS sequence"/>
</dbReference>
<keyword evidence="1" id="KW-0812">Transmembrane</keyword>
<dbReference type="GeneID" id="37194750"/>
<keyword evidence="1" id="KW-1133">Transmembrane helix</keyword>
<reference evidence="2 3" key="1">
    <citation type="submission" date="2018-02" db="EMBL/GenBank/DDBJ databases">
        <title>The genomes of Aspergillus section Nigri reveals drivers in fungal speciation.</title>
        <authorList>
            <consortium name="DOE Joint Genome Institute"/>
            <person name="Vesth T.C."/>
            <person name="Nybo J."/>
            <person name="Theobald S."/>
            <person name="Brandl J."/>
            <person name="Frisvad J.C."/>
            <person name="Nielsen K.F."/>
            <person name="Lyhne E.K."/>
            <person name="Kogle M.E."/>
            <person name="Kuo A."/>
            <person name="Riley R."/>
            <person name="Clum A."/>
            <person name="Nolan M."/>
            <person name="Lipzen A."/>
            <person name="Salamov A."/>
            <person name="Henrissat B."/>
            <person name="Wiebenga A."/>
            <person name="De vries R.P."/>
            <person name="Grigoriev I.V."/>
            <person name="Mortensen U.H."/>
            <person name="Andersen M.R."/>
            <person name="Baker S.E."/>
        </authorList>
    </citation>
    <scope>NUCLEOTIDE SEQUENCE [LARGE SCALE GENOMIC DNA]</scope>
    <source>
        <strain evidence="2 3">CBS 101889</strain>
    </source>
</reference>
<proteinExistence type="predicted"/>
<gene>
    <name evidence="2" type="ORF">BO97DRAFT_190688</name>
</gene>
<dbReference type="RefSeq" id="XP_025548105.1">
    <property type="nucleotide sequence ID" value="XM_025690461.1"/>
</dbReference>
<dbReference type="VEuPathDB" id="FungiDB:BO97DRAFT_190688"/>